<dbReference type="InterPro" id="IPR050161">
    <property type="entry name" value="Siro_Cobalamin_biosynth"/>
</dbReference>
<evidence type="ECO:0000256" key="1">
    <source>
        <dbReference type="ARBA" id="ARBA00012162"/>
    </source>
</evidence>
<dbReference type="GO" id="GO:0032259">
    <property type="term" value="P:methylation"/>
    <property type="evidence" value="ECO:0007669"/>
    <property type="project" value="UniProtKB-KW"/>
</dbReference>
<keyword evidence="2 6" id="KW-0489">Methyltransferase</keyword>
<dbReference type="PANTHER" id="PTHR45790:SF3">
    <property type="entry name" value="S-ADENOSYL-L-METHIONINE-DEPENDENT UROPORPHYRINOGEN III METHYLTRANSFERASE, CHLOROPLASTIC"/>
    <property type="match status" value="1"/>
</dbReference>
<dbReference type="GO" id="GO:0004852">
    <property type="term" value="F:uroporphyrinogen-III synthase activity"/>
    <property type="evidence" value="ECO:0007669"/>
    <property type="project" value="InterPro"/>
</dbReference>
<dbReference type="Gene3D" id="3.30.950.10">
    <property type="entry name" value="Methyltransferase, Cobalt-precorrin-4 Transmethylase, Domain 2"/>
    <property type="match status" value="1"/>
</dbReference>
<feature type="domain" description="Tetrapyrrole biosynthesis uroporphyrinogen III synthase" evidence="8">
    <location>
        <begin position="264"/>
        <end position="475"/>
    </location>
</feature>
<dbReference type="Gene3D" id="3.40.50.10090">
    <property type="match status" value="2"/>
</dbReference>
<dbReference type="InterPro" id="IPR014777">
    <property type="entry name" value="4pyrrole_Mease_sub1"/>
</dbReference>
<dbReference type="PANTHER" id="PTHR45790">
    <property type="entry name" value="SIROHEME SYNTHASE-RELATED"/>
    <property type="match status" value="1"/>
</dbReference>
<dbReference type="InterPro" id="IPR003043">
    <property type="entry name" value="Uropor_MeTrfase_CS"/>
</dbReference>
<evidence type="ECO:0000256" key="2">
    <source>
        <dbReference type="ARBA" id="ARBA00022603"/>
    </source>
</evidence>
<dbReference type="InterPro" id="IPR000878">
    <property type="entry name" value="4pyrrol_Mease"/>
</dbReference>
<dbReference type="SUPFAM" id="SSF69618">
    <property type="entry name" value="HemD-like"/>
    <property type="match status" value="1"/>
</dbReference>
<dbReference type="InterPro" id="IPR006366">
    <property type="entry name" value="CobA/CysG_C"/>
</dbReference>
<dbReference type="EMBL" id="FQVG01000001">
    <property type="protein sequence ID" value="SHE28866.1"/>
    <property type="molecule type" value="Genomic_DNA"/>
</dbReference>
<evidence type="ECO:0000256" key="6">
    <source>
        <dbReference type="RuleBase" id="RU003960"/>
    </source>
</evidence>
<accession>A0A1M4S9H4</accession>
<dbReference type="NCBIfam" id="NF004790">
    <property type="entry name" value="PRK06136.1"/>
    <property type="match status" value="1"/>
</dbReference>
<dbReference type="Pfam" id="PF02602">
    <property type="entry name" value="HEM4"/>
    <property type="match status" value="1"/>
</dbReference>
<evidence type="ECO:0000256" key="4">
    <source>
        <dbReference type="ARBA" id="ARBA00022691"/>
    </source>
</evidence>
<dbReference type="InterPro" id="IPR036108">
    <property type="entry name" value="4pyrrol_syn_uPrphyn_synt_sf"/>
</dbReference>
<dbReference type="SUPFAM" id="SSF53790">
    <property type="entry name" value="Tetrapyrrole methylase"/>
    <property type="match status" value="1"/>
</dbReference>
<feature type="domain" description="Tetrapyrrole methylase" evidence="7">
    <location>
        <begin position="3"/>
        <end position="209"/>
    </location>
</feature>
<keyword evidence="4" id="KW-0949">S-adenosyl-L-methionine</keyword>
<dbReference type="Pfam" id="PF00590">
    <property type="entry name" value="TP_methylase"/>
    <property type="match status" value="1"/>
</dbReference>
<dbReference type="InterPro" id="IPR035996">
    <property type="entry name" value="4pyrrol_Methylase_sf"/>
</dbReference>
<evidence type="ECO:0000256" key="3">
    <source>
        <dbReference type="ARBA" id="ARBA00022679"/>
    </source>
</evidence>
<dbReference type="FunFam" id="3.30.950.10:FF:000001">
    <property type="entry name" value="Siroheme synthase"/>
    <property type="match status" value="1"/>
</dbReference>
<dbReference type="RefSeq" id="WP_073247584.1">
    <property type="nucleotide sequence ID" value="NZ_FQVG01000001.1"/>
</dbReference>
<name>A0A1M4S9H4_9CLOT</name>
<protein>
    <recommendedName>
        <fullName evidence="1">uroporphyrinogen-III C-methyltransferase</fullName>
        <ecNumber evidence="1">2.1.1.107</ecNumber>
    </recommendedName>
</protein>
<dbReference type="InterPro" id="IPR003754">
    <property type="entry name" value="4pyrrol_synth_uPrphyn_synth"/>
</dbReference>
<evidence type="ECO:0000259" key="7">
    <source>
        <dbReference type="Pfam" id="PF00590"/>
    </source>
</evidence>
<keyword evidence="10" id="KW-1185">Reference proteome</keyword>
<dbReference type="Gene3D" id="3.40.1010.10">
    <property type="entry name" value="Cobalt-precorrin-4 Transmethylase, Domain 1"/>
    <property type="match status" value="1"/>
</dbReference>
<dbReference type="CDD" id="cd06578">
    <property type="entry name" value="HemD"/>
    <property type="match status" value="1"/>
</dbReference>
<keyword evidence="3 6" id="KW-0808">Transferase</keyword>
<evidence type="ECO:0000313" key="10">
    <source>
        <dbReference type="Proteomes" id="UP000184423"/>
    </source>
</evidence>
<evidence type="ECO:0000256" key="5">
    <source>
        <dbReference type="ARBA" id="ARBA00023244"/>
    </source>
</evidence>
<sequence>MGKVYLIGAGPGDEELLTLKALRIIKEADVILYDKLVNINILNYAKDEAKLIFCGKEAGKHYKSQEEINELIIKYAKEGYVVARLKGGDPYVFGRGGEEAIRLFEEKIDFEVVPGVTSAISALNYSGIPATFRGISQAIHIFTAKSEGKLNIDYEVVAKLEGTLVFLMGLGEIENITNKLIEFGMNKGTPCAVIENATISRQRVCVGELCNISNRVKEQMIGTPAIFVVGDVVNFREKLNWYENKPLFGKRICITRPKKQAVNLKNKILSFGGEVLELPSIRIQRLDGSIDGYIDRISSYDYIIFTSVNGVEIFFDELINMEFDIRKIKAKVYAIGEKTKDELKKRGIIAKCGVQFTQEGIFEEIKKEVKSRDKILIPRAKGARNFLVEALKNIGAEVDEIYLYESVLEKKRKDIECDIYIFTSTSTVRNFISLYGKEVLKGKRIIAIGPITADELRKEGLNAEIPKEYTIDGILNILVGGC</sequence>
<proteinExistence type="inferred from homology"/>
<dbReference type="GO" id="GO:0004851">
    <property type="term" value="F:uroporphyrin-III C-methyltransferase activity"/>
    <property type="evidence" value="ECO:0007669"/>
    <property type="project" value="UniProtKB-EC"/>
</dbReference>
<dbReference type="EC" id="2.1.1.107" evidence="1"/>
<reference evidence="10" key="1">
    <citation type="submission" date="2016-11" db="EMBL/GenBank/DDBJ databases">
        <authorList>
            <person name="Varghese N."/>
            <person name="Submissions S."/>
        </authorList>
    </citation>
    <scope>NUCLEOTIDE SEQUENCE [LARGE SCALE GENOMIC DNA]</scope>
    <source>
        <strain evidence="10">DSM 10124</strain>
    </source>
</reference>
<dbReference type="InterPro" id="IPR014776">
    <property type="entry name" value="4pyrrole_Mease_sub2"/>
</dbReference>
<comment type="similarity">
    <text evidence="6">Belongs to the precorrin methyltransferase family.</text>
</comment>
<dbReference type="CDD" id="cd11642">
    <property type="entry name" value="SUMT"/>
    <property type="match status" value="1"/>
</dbReference>
<dbReference type="PROSITE" id="PS00840">
    <property type="entry name" value="SUMT_2"/>
    <property type="match status" value="1"/>
</dbReference>
<dbReference type="Proteomes" id="UP000184423">
    <property type="component" value="Unassembled WGS sequence"/>
</dbReference>
<dbReference type="GO" id="GO:0019354">
    <property type="term" value="P:siroheme biosynthetic process"/>
    <property type="evidence" value="ECO:0007669"/>
    <property type="project" value="InterPro"/>
</dbReference>
<dbReference type="PROSITE" id="PS00839">
    <property type="entry name" value="SUMT_1"/>
    <property type="match status" value="1"/>
</dbReference>
<dbReference type="FunFam" id="3.40.1010.10:FF:000001">
    <property type="entry name" value="Siroheme synthase"/>
    <property type="match status" value="1"/>
</dbReference>
<evidence type="ECO:0000259" key="8">
    <source>
        <dbReference type="Pfam" id="PF02602"/>
    </source>
</evidence>
<keyword evidence="5" id="KW-0627">Porphyrin biosynthesis</keyword>
<dbReference type="NCBIfam" id="TIGR01469">
    <property type="entry name" value="cobA_cysG_Cterm"/>
    <property type="match status" value="1"/>
</dbReference>
<gene>
    <name evidence="9" type="ORF">SAMN02746091_00076</name>
</gene>
<evidence type="ECO:0000313" key="9">
    <source>
        <dbReference type="EMBL" id="SHE28866.1"/>
    </source>
</evidence>
<dbReference type="AlphaFoldDB" id="A0A1M4S9H4"/>
<organism evidence="9 10">
    <name type="scientific">Caloramator proteoclasticus DSM 10124</name>
    <dbReference type="NCBI Taxonomy" id="1121262"/>
    <lineage>
        <taxon>Bacteria</taxon>
        <taxon>Bacillati</taxon>
        <taxon>Bacillota</taxon>
        <taxon>Clostridia</taxon>
        <taxon>Eubacteriales</taxon>
        <taxon>Clostridiaceae</taxon>
        <taxon>Caloramator</taxon>
    </lineage>
</organism>